<organism evidence="6 7">
    <name type="scientific">Sporomusa malonica</name>
    <dbReference type="NCBI Taxonomy" id="112901"/>
    <lineage>
        <taxon>Bacteria</taxon>
        <taxon>Bacillati</taxon>
        <taxon>Bacillota</taxon>
        <taxon>Negativicutes</taxon>
        <taxon>Selenomonadales</taxon>
        <taxon>Sporomusaceae</taxon>
        <taxon>Sporomusa</taxon>
    </lineage>
</organism>
<dbReference type="EMBL" id="FWXI01000004">
    <property type="protein sequence ID" value="SMC53283.1"/>
    <property type="molecule type" value="Genomic_DNA"/>
</dbReference>
<dbReference type="InterPro" id="IPR001647">
    <property type="entry name" value="HTH_TetR"/>
</dbReference>
<dbReference type="InterPro" id="IPR009057">
    <property type="entry name" value="Homeodomain-like_sf"/>
</dbReference>
<protein>
    <submittedName>
        <fullName evidence="6">Transcriptional regulator, TetR family</fullName>
    </submittedName>
</protein>
<evidence type="ECO:0000256" key="1">
    <source>
        <dbReference type="ARBA" id="ARBA00023015"/>
    </source>
</evidence>
<gene>
    <name evidence="6" type="ORF">SAMN04488500_104278</name>
</gene>
<dbReference type="SUPFAM" id="SSF46689">
    <property type="entry name" value="Homeodomain-like"/>
    <property type="match status" value="1"/>
</dbReference>
<dbReference type="OrthoDB" id="9179041at2"/>
<dbReference type="PRINTS" id="PR00455">
    <property type="entry name" value="HTHTETR"/>
</dbReference>
<evidence type="ECO:0000259" key="5">
    <source>
        <dbReference type="PROSITE" id="PS50977"/>
    </source>
</evidence>
<name>A0A1W1ZY23_9FIRM</name>
<feature type="DNA-binding region" description="H-T-H motif" evidence="4">
    <location>
        <begin position="44"/>
        <end position="63"/>
    </location>
</feature>
<dbReference type="Gene3D" id="1.10.357.10">
    <property type="entry name" value="Tetracycline Repressor, domain 2"/>
    <property type="match status" value="1"/>
</dbReference>
<reference evidence="6 7" key="1">
    <citation type="submission" date="2017-04" db="EMBL/GenBank/DDBJ databases">
        <authorList>
            <person name="Afonso C.L."/>
            <person name="Miller P.J."/>
            <person name="Scott M.A."/>
            <person name="Spackman E."/>
            <person name="Goraichik I."/>
            <person name="Dimitrov K.M."/>
            <person name="Suarez D.L."/>
            <person name="Swayne D.E."/>
        </authorList>
    </citation>
    <scope>NUCLEOTIDE SEQUENCE [LARGE SCALE GENOMIC DNA]</scope>
    <source>
        <strain evidence="6 7">DSM 5090</strain>
    </source>
</reference>
<dbReference type="Pfam" id="PF00440">
    <property type="entry name" value="TetR_N"/>
    <property type="match status" value="1"/>
</dbReference>
<dbReference type="InterPro" id="IPR050109">
    <property type="entry name" value="HTH-type_TetR-like_transc_reg"/>
</dbReference>
<dbReference type="InterPro" id="IPR025996">
    <property type="entry name" value="MT1864/Rv1816-like_C"/>
</dbReference>
<feature type="domain" description="HTH tetR-type" evidence="5">
    <location>
        <begin position="21"/>
        <end position="81"/>
    </location>
</feature>
<dbReference type="SUPFAM" id="SSF48498">
    <property type="entry name" value="Tetracyclin repressor-like, C-terminal domain"/>
    <property type="match status" value="1"/>
</dbReference>
<keyword evidence="3" id="KW-0804">Transcription</keyword>
<dbReference type="GO" id="GO:0000976">
    <property type="term" value="F:transcription cis-regulatory region binding"/>
    <property type="evidence" value="ECO:0007669"/>
    <property type="project" value="TreeGrafter"/>
</dbReference>
<keyword evidence="7" id="KW-1185">Reference proteome</keyword>
<accession>A0A1W1ZY23</accession>
<dbReference type="InterPro" id="IPR036271">
    <property type="entry name" value="Tet_transcr_reg_TetR-rel_C_sf"/>
</dbReference>
<dbReference type="PANTHER" id="PTHR30055:SF234">
    <property type="entry name" value="HTH-TYPE TRANSCRIPTIONAL REGULATOR BETI"/>
    <property type="match status" value="1"/>
</dbReference>
<dbReference type="PROSITE" id="PS50977">
    <property type="entry name" value="HTH_TETR_2"/>
    <property type="match status" value="1"/>
</dbReference>
<evidence type="ECO:0000256" key="3">
    <source>
        <dbReference type="ARBA" id="ARBA00023163"/>
    </source>
</evidence>
<dbReference type="AlphaFoldDB" id="A0A1W1ZY23"/>
<dbReference type="RefSeq" id="WP_084574916.1">
    <property type="nucleotide sequence ID" value="NZ_CP155572.1"/>
</dbReference>
<evidence type="ECO:0000313" key="7">
    <source>
        <dbReference type="Proteomes" id="UP000192738"/>
    </source>
</evidence>
<dbReference type="Proteomes" id="UP000192738">
    <property type="component" value="Unassembled WGS sequence"/>
</dbReference>
<dbReference type="STRING" id="112901.SAMN04488500_104278"/>
<keyword evidence="1" id="KW-0805">Transcription regulation</keyword>
<dbReference type="PANTHER" id="PTHR30055">
    <property type="entry name" value="HTH-TYPE TRANSCRIPTIONAL REGULATOR RUTR"/>
    <property type="match status" value="1"/>
</dbReference>
<evidence type="ECO:0000256" key="4">
    <source>
        <dbReference type="PROSITE-ProRule" id="PRU00335"/>
    </source>
</evidence>
<dbReference type="Pfam" id="PF13305">
    <property type="entry name" value="TetR_C_33"/>
    <property type="match status" value="1"/>
</dbReference>
<dbReference type="GO" id="GO:0003700">
    <property type="term" value="F:DNA-binding transcription factor activity"/>
    <property type="evidence" value="ECO:0007669"/>
    <property type="project" value="TreeGrafter"/>
</dbReference>
<sequence>MDNKDLKIDLSQKQQSQYHHGNLRAALIQTALQILAVDGVDGLALRKVAKAAGVSHSAPAHHFKDKTGLIASVAARGFRMLSEDLLAVAQNHQDSKEQIIHGVRAYVQFAQREVELFRLITSPAAPDYTEYPELYDAGIHCWNVWVQAVAVFMKDYSVQGDSPELLAFCIWAHVQGIASLIVNQAVIPPHIIPLKDAMLDKSIELLINGLIADIKG</sequence>
<evidence type="ECO:0000313" key="6">
    <source>
        <dbReference type="EMBL" id="SMC53283.1"/>
    </source>
</evidence>
<evidence type="ECO:0000256" key="2">
    <source>
        <dbReference type="ARBA" id="ARBA00023125"/>
    </source>
</evidence>
<proteinExistence type="predicted"/>
<keyword evidence="2 4" id="KW-0238">DNA-binding</keyword>